<evidence type="ECO:0000256" key="3">
    <source>
        <dbReference type="ARBA" id="ARBA00022502"/>
    </source>
</evidence>
<feature type="transmembrane region" description="Helical" evidence="10">
    <location>
        <begin position="158"/>
        <end position="177"/>
    </location>
</feature>
<feature type="transmembrane region" description="Helical" evidence="10">
    <location>
        <begin position="298"/>
        <end position="317"/>
    </location>
</feature>
<comment type="pathway">
    <text evidence="2">Glycolipid biosynthesis; glycosylphosphatidylinositol-anchor biosynthesis.</text>
</comment>
<comment type="subcellular location">
    <subcellularLocation>
        <location evidence="1">Endoplasmic reticulum membrane</location>
        <topology evidence="1">Multi-pass membrane protein</topology>
    </subcellularLocation>
</comment>
<evidence type="ECO:0000256" key="6">
    <source>
        <dbReference type="ARBA" id="ARBA00022692"/>
    </source>
</evidence>
<feature type="transmembrane region" description="Helical" evidence="10">
    <location>
        <begin position="374"/>
        <end position="395"/>
    </location>
</feature>
<dbReference type="EMBL" id="CADCTA010000066">
    <property type="protein sequence ID" value="CAA9241670.1"/>
    <property type="molecule type" value="Genomic_DNA"/>
</dbReference>
<feature type="transmembrane region" description="Helical" evidence="10">
    <location>
        <begin position="38"/>
        <end position="61"/>
    </location>
</feature>
<evidence type="ECO:0000313" key="11">
    <source>
        <dbReference type="EMBL" id="CAA9241670.1"/>
    </source>
</evidence>
<evidence type="ECO:0000256" key="8">
    <source>
        <dbReference type="ARBA" id="ARBA00022989"/>
    </source>
</evidence>
<organism evidence="11">
    <name type="scientific">uncultured Chthoniobacterales bacterium</name>
    <dbReference type="NCBI Taxonomy" id="1836801"/>
    <lineage>
        <taxon>Bacteria</taxon>
        <taxon>Pseudomonadati</taxon>
        <taxon>Verrucomicrobiota</taxon>
        <taxon>Spartobacteria</taxon>
        <taxon>Chthoniobacterales</taxon>
        <taxon>environmental samples</taxon>
    </lineage>
</organism>
<keyword evidence="3" id="KW-0337">GPI-anchor biosynthesis</keyword>
<dbReference type="GO" id="GO:0016020">
    <property type="term" value="C:membrane"/>
    <property type="evidence" value="ECO:0007669"/>
    <property type="project" value="GOC"/>
</dbReference>
<keyword evidence="6 10" id="KW-0812">Transmembrane</keyword>
<feature type="transmembrane region" description="Helical" evidence="10">
    <location>
        <begin position="244"/>
        <end position="263"/>
    </location>
</feature>
<dbReference type="PANTHER" id="PTHR12468">
    <property type="entry name" value="GPI MANNOSYLTRANSFERASE 2"/>
    <property type="match status" value="1"/>
</dbReference>
<evidence type="ECO:0000256" key="9">
    <source>
        <dbReference type="ARBA" id="ARBA00023136"/>
    </source>
</evidence>
<dbReference type="Pfam" id="PF04188">
    <property type="entry name" value="Mannosyl_trans2"/>
    <property type="match status" value="1"/>
</dbReference>
<evidence type="ECO:0000256" key="7">
    <source>
        <dbReference type="ARBA" id="ARBA00022824"/>
    </source>
</evidence>
<evidence type="ECO:0000256" key="4">
    <source>
        <dbReference type="ARBA" id="ARBA00022676"/>
    </source>
</evidence>
<evidence type="ECO:0000256" key="5">
    <source>
        <dbReference type="ARBA" id="ARBA00022679"/>
    </source>
</evidence>
<dbReference type="PANTHER" id="PTHR12468:SF2">
    <property type="entry name" value="GPI MANNOSYLTRANSFERASE 2"/>
    <property type="match status" value="1"/>
</dbReference>
<gene>
    <name evidence="11" type="ORF">AVDCRST_MAG42-1735</name>
</gene>
<evidence type="ECO:0000256" key="2">
    <source>
        <dbReference type="ARBA" id="ARBA00004687"/>
    </source>
</evidence>
<proteinExistence type="predicted"/>
<reference evidence="11" key="1">
    <citation type="submission" date="2020-02" db="EMBL/GenBank/DDBJ databases">
        <authorList>
            <person name="Meier V. D."/>
        </authorList>
    </citation>
    <scope>NUCLEOTIDE SEQUENCE</scope>
    <source>
        <strain evidence="11">AVDCRST_MAG42</strain>
    </source>
</reference>
<keyword evidence="5" id="KW-0808">Transferase</keyword>
<keyword evidence="7" id="KW-0256">Endoplasmic reticulum</keyword>
<dbReference type="GO" id="GO:0000009">
    <property type="term" value="F:alpha-1,6-mannosyltransferase activity"/>
    <property type="evidence" value="ECO:0007669"/>
    <property type="project" value="InterPro"/>
</dbReference>
<dbReference type="UniPathway" id="UPA00196"/>
<dbReference type="GO" id="GO:0004376">
    <property type="term" value="F:GPI mannosyltransferase activity"/>
    <property type="evidence" value="ECO:0007669"/>
    <property type="project" value="InterPro"/>
</dbReference>
<feature type="transmembrane region" description="Helical" evidence="10">
    <location>
        <begin position="126"/>
        <end position="146"/>
    </location>
</feature>
<name>A0A6J4I6F9_9BACT</name>
<dbReference type="InterPro" id="IPR007315">
    <property type="entry name" value="PIG-V/Gpi18"/>
</dbReference>
<sequence>MASSINIAAATPFGRLRNGLASPARWAERYPLLAGWEWVLLMFVASRVIIFTVIAFARMVFVKADVWHPGGIFSVLLQWDAELWYVGIARDGYTYDPDFPSSMGFFPFYPLLIRLFALVFTDMRVAAIMVSHVCLIAAGLIFNALINIDYKDERIRRTAVTFLMFSPVSFFFSHAYTESTFMMLSMGAFLAAIRRQWLLACLLGGCLTATRNVGMLIGLPLFIEYVRQMWNPALGIRSLIHPRILLFALIPCGLGLFMLYGHLKFDNPFAYLDATKVWGRKFVMPWHTILNVTGMPMFYQWFFVSVLTGGVLIWIAAFRFKLRASYLVYASLLIMIYFCGASLEAIPRYLTVVFPLFITLGLMATRYPWTHVPILACFVAILTMCNIMSAIGYWMT</sequence>
<dbReference type="GO" id="GO:0006506">
    <property type="term" value="P:GPI anchor biosynthetic process"/>
    <property type="evidence" value="ECO:0007669"/>
    <property type="project" value="UniProtKB-UniPathway"/>
</dbReference>
<evidence type="ECO:0000256" key="1">
    <source>
        <dbReference type="ARBA" id="ARBA00004477"/>
    </source>
</evidence>
<protein>
    <recommendedName>
        <fullName evidence="12">Glycosyltransferase RgtA/B/C/D-like domain-containing protein</fullName>
    </recommendedName>
</protein>
<feature type="transmembrane region" description="Helical" evidence="10">
    <location>
        <begin position="197"/>
        <end position="223"/>
    </location>
</feature>
<dbReference type="GO" id="GO:0031501">
    <property type="term" value="C:mannosyltransferase complex"/>
    <property type="evidence" value="ECO:0007669"/>
    <property type="project" value="TreeGrafter"/>
</dbReference>
<keyword evidence="9 10" id="KW-0472">Membrane</keyword>
<feature type="transmembrane region" description="Helical" evidence="10">
    <location>
        <begin position="324"/>
        <end position="343"/>
    </location>
</feature>
<dbReference type="AlphaFoldDB" id="A0A6J4I6F9"/>
<keyword evidence="4" id="KW-0328">Glycosyltransferase</keyword>
<evidence type="ECO:0008006" key="12">
    <source>
        <dbReference type="Google" id="ProtNLM"/>
    </source>
</evidence>
<keyword evidence="8 10" id="KW-1133">Transmembrane helix</keyword>
<evidence type="ECO:0000256" key="10">
    <source>
        <dbReference type="SAM" id="Phobius"/>
    </source>
</evidence>
<accession>A0A6J4I6F9</accession>